<dbReference type="Gene3D" id="3.40.1090.10">
    <property type="entry name" value="Cytosolic phospholipase A2 catalytic domain"/>
    <property type="match status" value="1"/>
</dbReference>
<comment type="caution">
    <text evidence="8">The sequence shown here is derived from an EMBL/GenBank/DDBJ whole genome shotgun (WGS) entry which is preliminary data.</text>
</comment>
<dbReference type="InterPro" id="IPR016035">
    <property type="entry name" value="Acyl_Trfase/lysoPLipase"/>
</dbReference>
<dbReference type="EMBL" id="NVUK01000025">
    <property type="protein sequence ID" value="PCI76716.1"/>
    <property type="molecule type" value="Genomic_DNA"/>
</dbReference>
<evidence type="ECO:0000256" key="6">
    <source>
        <dbReference type="PROSITE-ProRule" id="PRU00023"/>
    </source>
</evidence>
<accession>A0A2A4X2H3</accession>
<proteinExistence type="predicted"/>
<reference evidence="9" key="1">
    <citation type="submission" date="2017-08" db="EMBL/GenBank/DDBJ databases">
        <title>A dynamic microbial community with high functional redundancy inhabits the cold, oxic subseafloor aquifer.</title>
        <authorList>
            <person name="Tully B.J."/>
            <person name="Wheat C.G."/>
            <person name="Glazer B.T."/>
            <person name="Huber J.A."/>
        </authorList>
    </citation>
    <scope>NUCLEOTIDE SEQUENCE [LARGE SCALE GENOMIC DNA]</scope>
</reference>
<dbReference type="Gene3D" id="1.25.40.20">
    <property type="entry name" value="Ankyrin repeat-containing domain"/>
    <property type="match status" value="2"/>
</dbReference>
<sequence>MAIRNIFRAQSWRRGLHRSFQTVAARSTQVPKSTRKTEKVFSMRRCSSTTSARTGAQPLVGKFAQSSVRLPISITTALMGLALFSTKSLDALSTDKHKLLTSQLGLTEGEVLSEQEWKKACIESAYQKCCDGEWELLKPLLPLLNKLKDQDGNTLFRVAIQKDNVQVVKGLLQRGWKDEVDREDKSEGNSALHIAALSGARLAVPILLQNGFDSNARNNSGDTPLHVAIDQGERFVVDALMVNFNSERQKKEEGNLLHLAVSSGFFHMVDYLSDRHFTSVEGMLEEVNGEGLTPLVLAATLGEAEAIYILYKKGGKIEARDGDGNRALHLACAGGHRAAIETLIALKANTKAENGNMDKAQDCIATDAPGQQVKAFFQSLTSEEARKVARNPAQVVIKNLAFKGGGPKGIGYVSCIEVLEQRLLVEHIERVAGASAGAITAALFAVGYSAKELKEELERKVDGVPLLKTFLADYPEEIESEVEGVLKALDGDGIAAKFKDGVSVKTLVWEELKLGWSYYWLSSKKKEALNRVADQGGFCSGENARLWIEEKIFAKTGIRHCTLGELNELVKQGRAKHLHIVGTSLQEKG</sequence>
<evidence type="ECO:0000313" key="9">
    <source>
        <dbReference type="Proteomes" id="UP000218775"/>
    </source>
</evidence>
<evidence type="ECO:0000256" key="5">
    <source>
        <dbReference type="ARBA" id="ARBA00023422"/>
    </source>
</evidence>
<dbReference type="AlphaFoldDB" id="A0A2A4X2H3"/>
<organism evidence="8 9">
    <name type="scientific">Aerophobetes bacterium</name>
    <dbReference type="NCBI Taxonomy" id="2030807"/>
    <lineage>
        <taxon>Bacteria</taxon>
        <taxon>Candidatus Aerophobota</taxon>
    </lineage>
</organism>
<keyword evidence="2" id="KW-0677">Repeat</keyword>
<keyword evidence="4" id="KW-0443">Lipid metabolism</keyword>
<dbReference type="InterPro" id="IPR036770">
    <property type="entry name" value="Ankyrin_rpt-contain_sf"/>
</dbReference>
<evidence type="ECO:0000256" key="4">
    <source>
        <dbReference type="ARBA" id="ARBA00023098"/>
    </source>
</evidence>
<feature type="repeat" description="ANK" evidence="6">
    <location>
        <begin position="220"/>
        <end position="241"/>
    </location>
</feature>
<protein>
    <recommendedName>
        <fullName evidence="1">phospholipase A2</fullName>
        <ecNumber evidence="1">3.1.1.4</ecNumber>
    </recommendedName>
</protein>
<feature type="repeat" description="ANK" evidence="6">
    <location>
        <begin position="187"/>
        <end position="219"/>
    </location>
</feature>
<dbReference type="SUPFAM" id="SSF52151">
    <property type="entry name" value="FabD/lysophospholipase-like"/>
    <property type="match status" value="1"/>
</dbReference>
<evidence type="ECO:0000313" key="8">
    <source>
        <dbReference type="EMBL" id="PCI76716.1"/>
    </source>
</evidence>
<feature type="domain" description="PNPLA" evidence="7">
    <location>
        <begin position="400"/>
        <end position="562"/>
    </location>
</feature>
<evidence type="ECO:0000259" key="7">
    <source>
        <dbReference type="Pfam" id="PF01734"/>
    </source>
</evidence>
<dbReference type="PANTHER" id="PTHR24198">
    <property type="entry name" value="ANKYRIN REPEAT AND PROTEIN KINASE DOMAIN-CONTAINING PROTEIN"/>
    <property type="match status" value="1"/>
</dbReference>
<dbReference type="SMART" id="SM00248">
    <property type="entry name" value="ANK"/>
    <property type="match status" value="6"/>
</dbReference>
<dbReference type="InterPro" id="IPR002110">
    <property type="entry name" value="Ankyrin_rpt"/>
</dbReference>
<dbReference type="GO" id="GO:0004623">
    <property type="term" value="F:phospholipase A2 activity"/>
    <property type="evidence" value="ECO:0007669"/>
    <property type="project" value="UniProtKB-EC"/>
</dbReference>
<dbReference type="EC" id="3.1.1.4" evidence="1"/>
<gene>
    <name evidence="8" type="ORF">COB21_04105</name>
</gene>
<dbReference type="Pfam" id="PF01734">
    <property type="entry name" value="Patatin"/>
    <property type="match status" value="1"/>
</dbReference>
<dbReference type="Pfam" id="PF12796">
    <property type="entry name" value="Ank_2"/>
    <property type="match status" value="2"/>
</dbReference>
<keyword evidence="3 6" id="KW-0040">ANK repeat</keyword>
<feature type="repeat" description="ANK" evidence="6">
    <location>
        <begin position="323"/>
        <end position="355"/>
    </location>
</feature>
<dbReference type="Proteomes" id="UP000218775">
    <property type="component" value="Unassembled WGS sequence"/>
</dbReference>
<dbReference type="PANTHER" id="PTHR24198:SF165">
    <property type="entry name" value="ANKYRIN REPEAT-CONTAINING PROTEIN-RELATED"/>
    <property type="match status" value="1"/>
</dbReference>
<feature type="non-terminal residue" evidence="8">
    <location>
        <position position="589"/>
    </location>
</feature>
<comment type="catalytic activity">
    <reaction evidence="5">
        <text>a 1,2-diacyl-sn-glycero-3-phosphocholine + H2O = a 1-acyl-sn-glycero-3-phosphocholine + a fatty acid + H(+)</text>
        <dbReference type="Rhea" id="RHEA:15801"/>
        <dbReference type="ChEBI" id="CHEBI:15377"/>
        <dbReference type="ChEBI" id="CHEBI:15378"/>
        <dbReference type="ChEBI" id="CHEBI:28868"/>
        <dbReference type="ChEBI" id="CHEBI:57643"/>
        <dbReference type="ChEBI" id="CHEBI:58168"/>
        <dbReference type="EC" id="3.1.1.4"/>
    </reaction>
    <physiologicalReaction direction="left-to-right" evidence="5">
        <dbReference type="Rhea" id="RHEA:15802"/>
    </physiologicalReaction>
</comment>
<dbReference type="PROSITE" id="PS50088">
    <property type="entry name" value="ANK_REPEAT"/>
    <property type="match status" value="4"/>
</dbReference>
<dbReference type="GO" id="GO:0006629">
    <property type="term" value="P:lipid metabolic process"/>
    <property type="evidence" value="ECO:0007669"/>
    <property type="project" value="UniProtKB-KW"/>
</dbReference>
<feature type="repeat" description="ANK" evidence="6">
    <location>
        <begin position="290"/>
        <end position="322"/>
    </location>
</feature>
<evidence type="ECO:0000256" key="1">
    <source>
        <dbReference type="ARBA" id="ARBA00013278"/>
    </source>
</evidence>
<evidence type="ECO:0000256" key="3">
    <source>
        <dbReference type="ARBA" id="ARBA00023043"/>
    </source>
</evidence>
<evidence type="ECO:0000256" key="2">
    <source>
        <dbReference type="ARBA" id="ARBA00022737"/>
    </source>
</evidence>
<dbReference type="InterPro" id="IPR002641">
    <property type="entry name" value="PNPLA_dom"/>
</dbReference>
<name>A0A2A4X2H3_UNCAE</name>
<dbReference type="SUPFAM" id="SSF48403">
    <property type="entry name" value="Ankyrin repeat"/>
    <property type="match status" value="1"/>
</dbReference>
<dbReference type="PROSITE" id="PS50297">
    <property type="entry name" value="ANK_REP_REGION"/>
    <property type="match status" value="4"/>
</dbReference>